<keyword evidence="2 5" id="KW-0808">Transferase</keyword>
<evidence type="ECO:0000256" key="4">
    <source>
        <dbReference type="ARBA" id="ARBA00022884"/>
    </source>
</evidence>
<feature type="binding site" evidence="5">
    <location>
        <position position="338"/>
    </location>
    <ligand>
        <name>S-adenosyl-L-methionine</name>
        <dbReference type="ChEBI" id="CHEBI:59789"/>
    </ligand>
</feature>
<evidence type="ECO:0000256" key="6">
    <source>
        <dbReference type="SAM" id="MobiDB-lite"/>
    </source>
</evidence>
<dbReference type="InterPro" id="IPR001678">
    <property type="entry name" value="MeTrfase_RsmB-F_NOP2_dom"/>
</dbReference>
<dbReference type="Pfam" id="PF01189">
    <property type="entry name" value="Methyltr_RsmB-F"/>
    <property type="match status" value="1"/>
</dbReference>
<dbReference type="CDD" id="cd02440">
    <property type="entry name" value="AdoMet_MTases"/>
    <property type="match status" value="1"/>
</dbReference>
<feature type="binding site" evidence="5">
    <location>
        <position position="364"/>
    </location>
    <ligand>
        <name>S-adenosyl-L-methionine</name>
        <dbReference type="ChEBI" id="CHEBI:59789"/>
    </ligand>
</feature>
<dbReference type="PANTHER" id="PTHR22807:SF53">
    <property type="entry name" value="RIBOSOMAL RNA SMALL SUBUNIT METHYLTRANSFERASE B-RELATED"/>
    <property type="match status" value="1"/>
</dbReference>
<feature type="domain" description="SAM-dependent MTase RsmB/NOP-type" evidence="7">
    <location>
        <begin position="215"/>
        <end position="503"/>
    </location>
</feature>
<dbReference type="InterPro" id="IPR049560">
    <property type="entry name" value="MeTrfase_RsmB-F_NOP2_cat"/>
</dbReference>
<keyword evidence="1 5" id="KW-0489">Methyltransferase</keyword>
<dbReference type="InterPro" id="IPR023267">
    <property type="entry name" value="RCMT"/>
</dbReference>
<gene>
    <name evidence="8" type="ORF">NS184_12940</name>
</gene>
<evidence type="ECO:0000256" key="1">
    <source>
        <dbReference type="ARBA" id="ARBA00022603"/>
    </source>
</evidence>
<dbReference type="GO" id="GO:0001510">
    <property type="term" value="P:RNA methylation"/>
    <property type="evidence" value="ECO:0007669"/>
    <property type="project" value="InterPro"/>
</dbReference>
<dbReference type="RefSeq" id="WP_058726509.1">
    <property type="nucleotide sequence ID" value="NZ_LDQC01000076.1"/>
</dbReference>
<evidence type="ECO:0000313" key="9">
    <source>
        <dbReference type="Proteomes" id="UP000078252"/>
    </source>
</evidence>
<dbReference type="Gene3D" id="3.40.50.150">
    <property type="entry name" value="Vaccinia Virus protein VP39"/>
    <property type="match status" value="1"/>
</dbReference>
<feature type="region of interest" description="Disordered" evidence="6">
    <location>
        <begin position="198"/>
        <end position="273"/>
    </location>
</feature>
<keyword evidence="4 5" id="KW-0694">RNA-binding</keyword>
<dbReference type="PRINTS" id="PR02008">
    <property type="entry name" value="RCMTFAMILY"/>
</dbReference>
<dbReference type="Gene3D" id="1.10.940.10">
    <property type="entry name" value="NusB-like"/>
    <property type="match status" value="1"/>
</dbReference>
<reference evidence="8 9" key="1">
    <citation type="journal article" date="2016" name="Front. Microbiol.">
        <title>Genomic Resource of Rice Seed Associated Bacteria.</title>
        <authorList>
            <person name="Midha S."/>
            <person name="Bansal K."/>
            <person name="Sharma S."/>
            <person name="Kumar N."/>
            <person name="Patil P.P."/>
            <person name="Chaudhry V."/>
            <person name="Patil P.B."/>
        </authorList>
    </citation>
    <scope>NUCLEOTIDE SEQUENCE [LARGE SCALE GENOMIC DNA]</scope>
    <source>
        <strain evidence="8 9">NS184</strain>
    </source>
</reference>
<feature type="active site" description="Nucleophile" evidence="5">
    <location>
        <position position="436"/>
    </location>
</feature>
<dbReference type="SUPFAM" id="SSF53335">
    <property type="entry name" value="S-adenosyl-L-methionine-dependent methyltransferases"/>
    <property type="match status" value="1"/>
</dbReference>
<dbReference type="InterPro" id="IPR006027">
    <property type="entry name" value="NusB_RsmB_TIM44"/>
</dbReference>
<feature type="binding site" evidence="5">
    <location>
        <begin position="313"/>
        <end position="319"/>
    </location>
    <ligand>
        <name>S-adenosyl-L-methionine</name>
        <dbReference type="ChEBI" id="CHEBI:59789"/>
    </ligand>
</feature>
<dbReference type="InterPro" id="IPR029063">
    <property type="entry name" value="SAM-dependent_MTases_sf"/>
</dbReference>
<comment type="similarity">
    <text evidence="5">Belongs to the class I-like SAM-binding methyltransferase superfamily. RsmB/NOP family.</text>
</comment>
<feature type="binding site" evidence="5">
    <location>
        <position position="383"/>
    </location>
    <ligand>
        <name>S-adenosyl-L-methionine</name>
        <dbReference type="ChEBI" id="CHEBI:59789"/>
    </ligand>
</feature>
<organism evidence="8 9">
    <name type="scientific">Curtobacterium luteum</name>
    <dbReference type="NCBI Taxonomy" id="33881"/>
    <lineage>
        <taxon>Bacteria</taxon>
        <taxon>Bacillati</taxon>
        <taxon>Actinomycetota</taxon>
        <taxon>Actinomycetes</taxon>
        <taxon>Micrococcales</taxon>
        <taxon>Microbacteriaceae</taxon>
        <taxon>Curtobacterium</taxon>
    </lineage>
</organism>
<evidence type="ECO:0000256" key="5">
    <source>
        <dbReference type="PROSITE-ProRule" id="PRU01023"/>
    </source>
</evidence>
<dbReference type="GO" id="GO:0008173">
    <property type="term" value="F:RNA methyltransferase activity"/>
    <property type="evidence" value="ECO:0007669"/>
    <property type="project" value="InterPro"/>
</dbReference>
<dbReference type="GO" id="GO:0006355">
    <property type="term" value="P:regulation of DNA-templated transcription"/>
    <property type="evidence" value="ECO:0007669"/>
    <property type="project" value="InterPro"/>
</dbReference>
<dbReference type="Pfam" id="PF01029">
    <property type="entry name" value="NusB"/>
    <property type="match status" value="1"/>
</dbReference>
<dbReference type="EMBL" id="LDQC01000076">
    <property type="protein sequence ID" value="KTR03780.1"/>
    <property type="molecule type" value="Genomic_DNA"/>
</dbReference>
<sequence>MAYDVLRAVQVDDAYANLLLPSRIRRAGLSARDAAFATELTYGSIRMLGRYDAIVGIASGRRVENIEADVLDVMRLGTHQLLGMRTPTHAAVSATVELAREVGARRATGFVNAVLRKVAARTDAEWDAAITEGRGGDALLATRWSHPTWVVSALRDALAAERSRDELAALLAADNVAPRVQLAALPGLATDDDIATATAPVPSADDADRTDHDDATDAADGTDGAGHRTDAVDGAGDGPTADAETGTVPPVRSEADTQPVSPTGIRGVSGDPARVPGVAAGRLRVQDEGSQLAALALSRSSAVRAGERWLDMCAGPGGKAALLAAEAAVGGAHLVANELVPARAGLVRKALAGFRDGVTVVEGDGRRFGRDGAGVQYDRVLLDAPCTGLGALRRRPEARWRKQPEDVPELAALQAELLDAAVRVLAPGGTLAYVTCSPHLAETRGQVDAVLERHPGVLEQLDTAGVLRAVAVRDPQVADGPVAQLWPHRIGTDAMFVALFRRVG</sequence>
<dbReference type="GO" id="GO:0003723">
    <property type="term" value="F:RNA binding"/>
    <property type="evidence" value="ECO:0007669"/>
    <property type="project" value="UniProtKB-UniRule"/>
</dbReference>
<dbReference type="Proteomes" id="UP000078252">
    <property type="component" value="Unassembled WGS sequence"/>
</dbReference>
<keyword evidence="3 5" id="KW-0949">S-adenosyl-L-methionine</keyword>
<dbReference type="AlphaFoldDB" id="A0A175RJ42"/>
<evidence type="ECO:0000256" key="3">
    <source>
        <dbReference type="ARBA" id="ARBA00022691"/>
    </source>
</evidence>
<name>A0A175RJ42_9MICO</name>
<protein>
    <submittedName>
        <fullName evidence="8">Methyltransferase</fullName>
    </submittedName>
</protein>
<comment type="caution">
    <text evidence="8">The sequence shown here is derived from an EMBL/GenBank/DDBJ whole genome shotgun (WGS) entry which is preliminary data.</text>
</comment>
<dbReference type="PROSITE" id="PS51686">
    <property type="entry name" value="SAM_MT_RSMB_NOP"/>
    <property type="match status" value="1"/>
</dbReference>
<dbReference type="InterPro" id="IPR035926">
    <property type="entry name" value="NusB-like_sf"/>
</dbReference>
<feature type="compositionally biased region" description="Basic and acidic residues" evidence="6">
    <location>
        <begin position="206"/>
        <end position="215"/>
    </location>
</feature>
<dbReference type="SUPFAM" id="SSF48013">
    <property type="entry name" value="NusB-like"/>
    <property type="match status" value="1"/>
</dbReference>
<evidence type="ECO:0000313" key="8">
    <source>
        <dbReference type="EMBL" id="KTR03780.1"/>
    </source>
</evidence>
<dbReference type="STRING" id="33881.NS184_12940"/>
<evidence type="ECO:0000256" key="2">
    <source>
        <dbReference type="ARBA" id="ARBA00022679"/>
    </source>
</evidence>
<proteinExistence type="inferred from homology"/>
<evidence type="ECO:0000259" key="7">
    <source>
        <dbReference type="PROSITE" id="PS51686"/>
    </source>
</evidence>
<dbReference type="PATRIC" id="fig|33881.3.peg.2999"/>
<accession>A0A175RJ42</accession>
<dbReference type="PANTHER" id="PTHR22807">
    <property type="entry name" value="NOP2 YEAST -RELATED NOL1/NOP2/FMU SUN DOMAIN-CONTAINING"/>
    <property type="match status" value="1"/>
</dbReference>